<comment type="function">
    <text evidence="3">Binds together with bS18 to 16S ribosomal RNA.</text>
</comment>
<evidence type="ECO:0000256" key="1">
    <source>
        <dbReference type="ARBA" id="ARBA00009512"/>
    </source>
</evidence>
<dbReference type="GO" id="GO:1990904">
    <property type="term" value="C:ribonucleoprotein complex"/>
    <property type="evidence" value="ECO:0007669"/>
    <property type="project" value="UniProtKB-KW"/>
</dbReference>
<dbReference type="Proteomes" id="UP000176755">
    <property type="component" value="Unassembled WGS sequence"/>
</dbReference>
<dbReference type="InterPro" id="IPR035980">
    <property type="entry name" value="Ribosomal_bS6_sf"/>
</dbReference>
<comment type="similarity">
    <text evidence="1 3">Belongs to the bacterial ribosomal protein bS6 family.</text>
</comment>
<evidence type="ECO:0000313" key="4">
    <source>
        <dbReference type="EMBL" id="OGZ18698.1"/>
    </source>
</evidence>
<dbReference type="GO" id="GO:0003735">
    <property type="term" value="F:structural constituent of ribosome"/>
    <property type="evidence" value="ECO:0007669"/>
    <property type="project" value="InterPro"/>
</dbReference>
<evidence type="ECO:0000256" key="2">
    <source>
        <dbReference type="ARBA" id="ARBA00035294"/>
    </source>
</evidence>
<keyword evidence="3 4" id="KW-0689">Ribosomal protein</keyword>
<comment type="caution">
    <text evidence="4">The sequence shown here is derived from an EMBL/GenBank/DDBJ whole genome shotgun (WGS) entry which is preliminary data.</text>
</comment>
<dbReference type="Pfam" id="PF01250">
    <property type="entry name" value="Ribosomal_S6"/>
    <property type="match status" value="1"/>
</dbReference>
<dbReference type="GO" id="GO:0005737">
    <property type="term" value="C:cytoplasm"/>
    <property type="evidence" value="ECO:0007669"/>
    <property type="project" value="UniProtKB-ARBA"/>
</dbReference>
<dbReference type="InterPro" id="IPR020814">
    <property type="entry name" value="Ribosomal_S6_plastid/chlpt"/>
</dbReference>
<sequence>MKHYELTYLITPELSEETVSAFQEKVIVLIKEEGGSLEEVKTPLIKKLAYSLKKPNLPKKYDEAYLAVLNFQLSPEKVADLEKKLKAENQILRYLLLTKRPVKKLEYAPRRMPLKSLVEKPKVVPEEKKVELKEIEKKLEEILNEPQ</sequence>
<dbReference type="Gene3D" id="3.30.70.60">
    <property type="match status" value="1"/>
</dbReference>
<reference evidence="4 5" key="1">
    <citation type="journal article" date="2016" name="Nat. Commun.">
        <title>Thousands of microbial genomes shed light on interconnected biogeochemical processes in an aquifer system.</title>
        <authorList>
            <person name="Anantharaman K."/>
            <person name="Brown C.T."/>
            <person name="Hug L.A."/>
            <person name="Sharon I."/>
            <person name="Castelle C.J."/>
            <person name="Probst A.J."/>
            <person name="Thomas B.C."/>
            <person name="Singh A."/>
            <person name="Wilkins M.J."/>
            <person name="Karaoz U."/>
            <person name="Brodie E.L."/>
            <person name="Williams K.H."/>
            <person name="Hubbard S.S."/>
            <person name="Banfield J.F."/>
        </authorList>
    </citation>
    <scope>NUCLEOTIDE SEQUENCE [LARGE SCALE GENOMIC DNA]</scope>
</reference>
<proteinExistence type="inferred from homology"/>
<organism evidence="4 5">
    <name type="scientific">Candidatus Nealsonbacteria bacterium RBG_13_42_11</name>
    <dbReference type="NCBI Taxonomy" id="1801663"/>
    <lineage>
        <taxon>Bacteria</taxon>
        <taxon>Candidatus Nealsoniibacteriota</taxon>
    </lineage>
</organism>
<keyword evidence="3" id="KW-0687">Ribonucleoprotein</keyword>
<evidence type="ECO:0000313" key="5">
    <source>
        <dbReference type="Proteomes" id="UP000176755"/>
    </source>
</evidence>
<dbReference type="STRING" id="1801663.A2175_00195"/>
<accession>A0A1G2E0L9</accession>
<dbReference type="GO" id="GO:0070181">
    <property type="term" value="F:small ribosomal subunit rRNA binding"/>
    <property type="evidence" value="ECO:0007669"/>
    <property type="project" value="TreeGrafter"/>
</dbReference>
<dbReference type="AlphaFoldDB" id="A0A1G2E0L9"/>
<dbReference type="HAMAP" id="MF_00360">
    <property type="entry name" value="Ribosomal_bS6"/>
    <property type="match status" value="1"/>
</dbReference>
<name>A0A1G2E0L9_9BACT</name>
<dbReference type="GO" id="GO:0005840">
    <property type="term" value="C:ribosome"/>
    <property type="evidence" value="ECO:0007669"/>
    <property type="project" value="UniProtKB-KW"/>
</dbReference>
<dbReference type="PANTHER" id="PTHR21011">
    <property type="entry name" value="MITOCHONDRIAL 28S RIBOSOMAL PROTEIN S6"/>
    <property type="match status" value="1"/>
</dbReference>
<gene>
    <name evidence="3" type="primary">rpsF</name>
    <name evidence="4" type="ORF">A2175_00195</name>
</gene>
<dbReference type="GO" id="GO:0006412">
    <property type="term" value="P:translation"/>
    <property type="evidence" value="ECO:0007669"/>
    <property type="project" value="UniProtKB-UniRule"/>
</dbReference>
<dbReference type="InterPro" id="IPR000529">
    <property type="entry name" value="Ribosomal_bS6"/>
</dbReference>
<dbReference type="PANTHER" id="PTHR21011:SF1">
    <property type="entry name" value="SMALL RIBOSOMAL SUBUNIT PROTEIN BS6M"/>
    <property type="match status" value="1"/>
</dbReference>
<dbReference type="NCBIfam" id="TIGR00166">
    <property type="entry name" value="S6"/>
    <property type="match status" value="1"/>
</dbReference>
<dbReference type="CDD" id="cd00473">
    <property type="entry name" value="bS6"/>
    <property type="match status" value="1"/>
</dbReference>
<evidence type="ECO:0000256" key="3">
    <source>
        <dbReference type="HAMAP-Rule" id="MF_00360"/>
    </source>
</evidence>
<dbReference type="InterPro" id="IPR014717">
    <property type="entry name" value="Transl_elong_EF1B/ribsomal_bS6"/>
</dbReference>
<dbReference type="SUPFAM" id="SSF54995">
    <property type="entry name" value="Ribosomal protein S6"/>
    <property type="match status" value="1"/>
</dbReference>
<keyword evidence="3" id="KW-0694">RNA-binding</keyword>
<dbReference type="EMBL" id="MHLY01000007">
    <property type="protein sequence ID" value="OGZ18698.1"/>
    <property type="molecule type" value="Genomic_DNA"/>
</dbReference>
<keyword evidence="3" id="KW-0699">rRNA-binding</keyword>
<protein>
    <recommendedName>
        <fullName evidence="2 3">Small ribosomal subunit protein bS6</fullName>
    </recommendedName>
</protein>